<name>A0A9X1NAZ3_9ACTN</name>
<dbReference type="PROSITE" id="PS50893">
    <property type="entry name" value="ABC_TRANSPORTER_2"/>
    <property type="match status" value="1"/>
</dbReference>
<dbReference type="AlphaFoldDB" id="A0A9X1NAZ3"/>
<proteinExistence type="inferred from homology"/>
<feature type="domain" description="ABC transporter" evidence="5">
    <location>
        <begin position="2"/>
        <end position="226"/>
    </location>
</feature>
<evidence type="ECO:0000259" key="5">
    <source>
        <dbReference type="PROSITE" id="PS50893"/>
    </source>
</evidence>
<comment type="caution">
    <text evidence="6">The sequence shown here is derived from an EMBL/GenBank/DDBJ whole genome shotgun (WGS) entry which is preliminary data.</text>
</comment>
<dbReference type="GO" id="GO:0005524">
    <property type="term" value="F:ATP binding"/>
    <property type="evidence" value="ECO:0007669"/>
    <property type="project" value="UniProtKB-KW"/>
</dbReference>
<dbReference type="Gene3D" id="3.40.50.300">
    <property type="entry name" value="P-loop containing nucleotide triphosphate hydrolases"/>
    <property type="match status" value="1"/>
</dbReference>
<sequence>MISCRHLTKRYGAATAVEDLSFDVRSGVVTAFLGPNGAGKSTTLRLMLELDHGEGVTTFDGTRFRDLPDPIRTVGAVLETRAWHPGRSAHDHLRMLAVGGGVPQPRVDEVLALVGLADVAHRRPKGFSLGMAQRLSLAVALLGDPKVIVLDEPENGLDPQGIHWLRTFLRDLAAQGRTVLVSSHQLAGIETLADDVVVLGRGRVLAQGPLTAFVAGVGADRLEDAYLQVTAESMEYAGGADHA</sequence>
<evidence type="ECO:0000313" key="6">
    <source>
        <dbReference type="EMBL" id="MCD5310414.1"/>
    </source>
</evidence>
<dbReference type="InterPro" id="IPR003593">
    <property type="entry name" value="AAA+_ATPase"/>
</dbReference>
<organism evidence="6 7">
    <name type="scientific">Kineosporia babensis</name>
    <dbReference type="NCBI Taxonomy" id="499548"/>
    <lineage>
        <taxon>Bacteria</taxon>
        <taxon>Bacillati</taxon>
        <taxon>Actinomycetota</taxon>
        <taxon>Actinomycetes</taxon>
        <taxon>Kineosporiales</taxon>
        <taxon>Kineosporiaceae</taxon>
        <taxon>Kineosporia</taxon>
    </lineage>
</organism>
<keyword evidence="7" id="KW-1185">Reference proteome</keyword>
<evidence type="ECO:0000313" key="7">
    <source>
        <dbReference type="Proteomes" id="UP001138997"/>
    </source>
</evidence>
<evidence type="ECO:0000256" key="3">
    <source>
        <dbReference type="ARBA" id="ARBA00022741"/>
    </source>
</evidence>
<keyword evidence="2" id="KW-0813">Transport</keyword>
<dbReference type="PANTHER" id="PTHR43335:SF4">
    <property type="entry name" value="ABC TRANSPORTER, ATP-BINDING PROTEIN"/>
    <property type="match status" value="1"/>
</dbReference>
<comment type="similarity">
    <text evidence="1">Belongs to the ABC transporter superfamily.</text>
</comment>
<dbReference type="RefSeq" id="WP_231439338.1">
    <property type="nucleotide sequence ID" value="NZ_JAJOMB010000002.1"/>
</dbReference>
<evidence type="ECO:0000256" key="2">
    <source>
        <dbReference type="ARBA" id="ARBA00022448"/>
    </source>
</evidence>
<dbReference type="EMBL" id="JAJOMB010000002">
    <property type="protein sequence ID" value="MCD5310414.1"/>
    <property type="molecule type" value="Genomic_DNA"/>
</dbReference>
<dbReference type="SMART" id="SM00382">
    <property type="entry name" value="AAA"/>
    <property type="match status" value="1"/>
</dbReference>
<dbReference type="GO" id="GO:0016887">
    <property type="term" value="F:ATP hydrolysis activity"/>
    <property type="evidence" value="ECO:0007669"/>
    <property type="project" value="InterPro"/>
</dbReference>
<protein>
    <submittedName>
        <fullName evidence="6">ATP-binding cassette domain-containing protein</fullName>
    </submittedName>
</protein>
<evidence type="ECO:0000256" key="1">
    <source>
        <dbReference type="ARBA" id="ARBA00005417"/>
    </source>
</evidence>
<dbReference type="InterPro" id="IPR003439">
    <property type="entry name" value="ABC_transporter-like_ATP-bd"/>
</dbReference>
<dbReference type="Proteomes" id="UP001138997">
    <property type="component" value="Unassembled WGS sequence"/>
</dbReference>
<accession>A0A9X1NAZ3</accession>
<dbReference type="InterPro" id="IPR027417">
    <property type="entry name" value="P-loop_NTPase"/>
</dbReference>
<evidence type="ECO:0000256" key="4">
    <source>
        <dbReference type="ARBA" id="ARBA00022840"/>
    </source>
</evidence>
<keyword evidence="4 6" id="KW-0067">ATP-binding</keyword>
<dbReference type="PANTHER" id="PTHR43335">
    <property type="entry name" value="ABC TRANSPORTER, ATP-BINDING PROTEIN"/>
    <property type="match status" value="1"/>
</dbReference>
<dbReference type="InterPro" id="IPR017871">
    <property type="entry name" value="ABC_transporter-like_CS"/>
</dbReference>
<dbReference type="PROSITE" id="PS00211">
    <property type="entry name" value="ABC_TRANSPORTER_1"/>
    <property type="match status" value="1"/>
</dbReference>
<dbReference type="SUPFAM" id="SSF52540">
    <property type="entry name" value="P-loop containing nucleoside triphosphate hydrolases"/>
    <property type="match status" value="1"/>
</dbReference>
<gene>
    <name evidence="6" type="ORF">LR394_05875</name>
</gene>
<keyword evidence="3" id="KW-0547">Nucleotide-binding</keyword>
<dbReference type="Pfam" id="PF00005">
    <property type="entry name" value="ABC_tran"/>
    <property type="match status" value="1"/>
</dbReference>
<reference evidence="6" key="1">
    <citation type="submission" date="2021-11" db="EMBL/GenBank/DDBJ databases">
        <title>Streptomyces corallinus and Kineosporia corallina sp. nov., two new coral-derived marine actinobacteria.</title>
        <authorList>
            <person name="Buangrab K."/>
            <person name="Sutthacheep M."/>
            <person name="Yeemin T."/>
            <person name="Harunari E."/>
            <person name="Igarashi Y."/>
            <person name="Sripreechasak P."/>
            <person name="Kanchanasin P."/>
            <person name="Tanasupawat S."/>
            <person name="Phongsopitanun W."/>
        </authorList>
    </citation>
    <scope>NUCLEOTIDE SEQUENCE</scope>
    <source>
        <strain evidence="6">JCM 31032</strain>
    </source>
</reference>